<feature type="domain" description="Transposase IS116/IS110/IS902 C-terminal" evidence="3">
    <location>
        <begin position="269"/>
        <end position="322"/>
    </location>
</feature>
<dbReference type="GO" id="GO:0006313">
    <property type="term" value="P:DNA transposition"/>
    <property type="evidence" value="ECO:0007669"/>
    <property type="project" value="InterPro"/>
</dbReference>
<dbReference type="AlphaFoldDB" id="A0A7Y9ZLT6"/>
<dbReference type="InterPro" id="IPR003346">
    <property type="entry name" value="Transposase_20"/>
</dbReference>
<feature type="region of interest" description="Disordered" evidence="1">
    <location>
        <begin position="352"/>
        <end position="380"/>
    </location>
</feature>
<dbReference type="Pfam" id="PF01548">
    <property type="entry name" value="DEDD_Tnp_IS110"/>
    <property type="match status" value="1"/>
</dbReference>
<dbReference type="Proteomes" id="UP000562045">
    <property type="component" value="Unassembled WGS sequence"/>
</dbReference>
<dbReference type="PANTHER" id="PTHR33055:SF3">
    <property type="entry name" value="PUTATIVE TRANSPOSASE FOR IS117-RELATED"/>
    <property type="match status" value="1"/>
</dbReference>
<dbReference type="Pfam" id="PF02371">
    <property type="entry name" value="Transposase_20"/>
    <property type="match status" value="1"/>
</dbReference>
<proteinExistence type="predicted"/>
<evidence type="ECO:0000313" key="5">
    <source>
        <dbReference type="Proteomes" id="UP000562045"/>
    </source>
</evidence>
<name>A0A7Y9ZLT6_9ACTN</name>
<evidence type="ECO:0000313" key="4">
    <source>
        <dbReference type="EMBL" id="NYI47812.1"/>
    </source>
</evidence>
<sequence>MFCGWDWGSTGHAVCLIDDQGAVIKRWLVQHTEDQLMKLFCELAELVEGGDVAQVPVAIERGEGLVVGLIAGAGHPVWMVEPAAFKAARPRWGLAGAKSDLGDAFMLADYARTDGHRLRRVEPVEQATRELAALVRARTALVKARTAASNQLWAVLAEHWPGAAVVFQKLTSQIALAFLSDYPTPQAAALLGERRMGQFCRRHSYRGGKSPAEFLSRGRAAPASASPLAPRILESVVHGSVAQIGLLNTEITRLERDLASALAAHPKTTLLQTLPRAATVSLAALIAETGPLLERCDNPEQVAAMCGAAPVTRASGKSPHRRVPLHRQQACTRRDHQLRRQLPTLLVLGGRRLPTSTCARRPTSSRRPDPRPRMDPSHLGMLDHRQRLRPLATPRRTAPCRSDLTKRAQALHQPADLPNARRSLPWPRGHAVSGLTRQ</sequence>
<evidence type="ECO:0000256" key="1">
    <source>
        <dbReference type="SAM" id="MobiDB-lite"/>
    </source>
</evidence>
<protein>
    <submittedName>
        <fullName evidence="4">Transposase</fullName>
    </submittedName>
</protein>
<dbReference type="GO" id="GO:0004803">
    <property type="term" value="F:transposase activity"/>
    <property type="evidence" value="ECO:0007669"/>
    <property type="project" value="InterPro"/>
</dbReference>
<dbReference type="PANTHER" id="PTHR33055">
    <property type="entry name" value="TRANSPOSASE FOR INSERTION SEQUENCE ELEMENT IS1111A"/>
    <property type="match status" value="1"/>
</dbReference>
<dbReference type="InterPro" id="IPR002525">
    <property type="entry name" value="Transp_IS110-like_N"/>
</dbReference>
<gene>
    <name evidence="4" type="ORF">BJ993_004958</name>
</gene>
<dbReference type="RefSeq" id="WP_218865372.1">
    <property type="nucleotide sequence ID" value="NZ_JACBZM010000002.1"/>
</dbReference>
<feature type="domain" description="Transposase IS110-like N-terminal" evidence="2">
    <location>
        <begin position="3"/>
        <end position="161"/>
    </location>
</feature>
<feature type="region of interest" description="Disordered" evidence="1">
    <location>
        <begin position="406"/>
        <end position="438"/>
    </location>
</feature>
<comment type="caution">
    <text evidence="4">The sequence shown here is derived from an EMBL/GenBank/DDBJ whole genome shotgun (WGS) entry which is preliminary data.</text>
</comment>
<feature type="compositionally biased region" description="Basic and acidic residues" evidence="1">
    <location>
        <begin position="366"/>
        <end position="380"/>
    </location>
</feature>
<accession>A0A7Y9ZLT6</accession>
<dbReference type="EMBL" id="JACBZM010000002">
    <property type="protein sequence ID" value="NYI47812.1"/>
    <property type="molecule type" value="Genomic_DNA"/>
</dbReference>
<organism evidence="4 5">
    <name type="scientific">Nocardioides aromaticivorans</name>
    <dbReference type="NCBI Taxonomy" id="200618"/>
    <lineage>
        <taxon>Bacteria</taxon>
        <taxon>Bacillati</taxon>
        <taxon>Actinomycetota</taxon>
        <taxon>Actinomycetes</taxon>
        <taxon>Propionibacteriales</taxon>
        <taxon>Nocardioidaceae</taxon>
        <taxon>Nocardioides</taxon>
    </lineage>
</organism>
<evidence type="ECO:0000259" key="3">
    <source>
        <dbReference type="Pfam" id="PF02371"/>
    </source>
</evidence>
<dbReference type="GO" id="GO:0003677">
    <property type="term" value="F:DNA binding"/>
    <property type="evidence" value="ECO:0007669"/>
    <property type="project" value="InterPro"/>
</dbReference>
<evidence type="ECO:0000259" key="2">
    <source>
        <dbReference type="Pfam" id="PF01548"/>
    </source>
</evidence>
<dbReference type="InterPro" id="IPR047650">
    <property type="entry name" value="Transpos_IS110"/>
</dbReference>
<reference evidence="4 5" key="1">
    <citation type="submission" date="2020-07" db="EMBL/GenBank/DDBJ databases">
        <title>Sequencing the genomes of 1000 actinobacteria strains.</title>
        <authorList>
            <person name="Klenk H.-P."/>
        </authorList>
    </citation>
    <scope>NUCLEOTIDE SEQUENCE [LARGE SCALE GENOMIC DNA]</scope>
    <source>
        <strain evidence="4 5">DSM 15131</strain>
    </source>
</reference>